<reference evidence="1" key="1">
    <citation type="journal article" date="2016" name="Mol. Biol. Evol.">
        <title>Comparative Genomics of Early-Diverging Mushroom-Forming Fungi Provides Insights into the Origins of Lignocellulose Decay Capabilities.</title>
        <authorList>
            <person name="Nagy L.G."/>
            <person name="Riley R."/>
            <person name="Tritt A."/>
            <person name="Adam C."/>
            <person name="Daum C."/>
            <person name="Floudas D."/>
            <person name="Sun H."/>
            <person name="Yadav J.S."/>
            <person name="Pangilinan J."/>
            <person name="Larsson K.H."/>
            <person name="Matsuura K."/>
            <person name="Barry K."/>
            <person name="Labutti K."/>
            <person name="Kuo R."/>
            <person name="Ohm R.A."/>
            <person name="Bhattacharya S.S."/>
            <person name="Shirouzu T."/>
            <person name="Yoshinaga Y."/>
            <person name="Martin F.M."/>
            <person name="Grigoriev I.V."/>
            <person name="Hibbett D.S."/>
        </authorList>
    </citation>
    <scope>NUCLEOTIDE SEQUENCE [LARGE SCALE GENOMIC DNA]</scope>
    <source>
        <strain evidence="1">CBS 109695</strain>
    </source>
</reference>
<feature type="non-terminal residue" evidence="1">
    <location>
        <position position="168"/>
    </location>
</feature>
<name>A0A167SXF6_9AGAM</name>
<protein>
    <submittedName>
        <fullName evidence="1">Uncharacterized protein</fullName>
    </submittedName>
</protein>
<evidence type="ECO:0000313" key="1">
    <source>
        <dbReference type="EMBL" id="KZP02344.1"/>
    </source>
</evidence>
<dbReference type="EMBL" id="KV418674">
    <property type="protein sequence ID" value="KZP02344.1"/>
    <property type="molecule type" value="Genomic_DNA"/>
</dbReference>
<gene>
    <name evidence="1" type="ORF">FIBSPDRAFT_905944</name>
</gene>
<sequence length="168" mass="18337">FDGSIGAEGFGRLSDIEVIVVTEWKANTQDVADISFGVKIADPSAGFKSLCFTSRLYIEHQAQTTFTSKTEDIIMYDKQAPIGHPSPEFESNESDRDGDSLPSLIACAEEDTAEMGLAVPAHNNSSARIETVLVSKLNCINYCIEYQQRGTLHCTILRVSSDATRGKL</sequence>
<proteinExistence type="predicted"/>
<organism evidence="1">
    <name type="scientific">Athelia psychrophila</name>
    <dbReference type="NCBI Taxonomy" id="1759441"/>
    <lineage>
        <taxon>Eukaryota</taxon>
        <taxon>Fungi</taxon>
        <taxon>Dikarya</taxon>
        <taxon>Basidiomycota</taxon>
        <taxon>Agaricomycotina</taxon>
        <taxon>Agaricomycetes</taxon>
        <taxon>Agaricomycetidae</taxon>
        <taxon>Atheliales</taxon>
        <taxon>Atheliaceae</taxon>
        <taxon>Athelia</taxon>
    </lineage>
</organism>
<dbReference type="AlphaFoldDB" id="A0A167SXF6"/>
<accession>A0A167SXF6</accession>